<reference evidence="2 3" key="1">
    <citation type="submission" date="2019-08" db="EMBL/GenBank/DDBJ databases">
        <title>Bradymonadales sp. TMQ2.</title>
        <authorList>
            <person name="Liang Q."/>
        </authorList>
    </citation>
    <scope>NUCLEOTIDE SEQUENCE [LARGE SCALE GENOMIC DNA]</scope>
    <source>
        <strain evidence="2 3">TMQ2</strain>
    </source>
</reference>
<name>A0A5C6XRC0_9DELT</name>
<accession>A0A5C6XRC0</accession>
<evidence type="ECO:0000313" key="3">
    <source>
        <dbReference type="Proteomes" id="UP000321046"/>
    </source>
</evidence>
<evidence type="ECO:0000256" key="1">
    <source>
        <dbReference type="SAM" id="MobiDB-lite"/>
    </source>
</evidence>
<evidence type="ECO:0000313" key="2">
    <source>
        <dbReference type="EMBL" id="TXD41171.1"/>
    </source>
</evidence>
<protein>
    <submittedName>
        <fullName evidence="2">Uncharacterized protein</fullName>
    </submittedName>
</protein>
<gene>
    <name evidence="2" type="ORF">FRC96_04730</name>
</gene>
<dbReference type="AlphaFoldDB" id="A0A5C6XRC0"/>
<organism evidence="2 3">
    <name type="scientific">Lujinxingia vulgaris</name>
    <dbReference type="NCBI Taxonomy" id="2600176"/>
    <lineage>
        <taxon>Bacteria</taxon>
        <taxon>Deltaproteobacteria</taxon>
        <taxon>Bradymonadales</taxon>
        <taxon>Lujinxingiaceae</taxon>
        <taxon>Lujinxingia</taxon>
    </lineage>
</organism>
<sequence>MSATGLDALVGSEITLHLRGGQQLRGLLRKAGAEALVLEGHTLSVVRREAVDAWVTEATAEARALLLDLHNDDPDAPVPTRLQLKRRASALSPSVDVTWEAWDNDAARVSLGLLLNSLSEALAYVRNTYGSEALAPLRAVRVDAPAPPGASRSDGTFVIGAEPTRGPLGRPNKDALVHALERDL</sequence>
<dbReference type="RefSeq" id="WP_146973290.1">
    <property type="nucleotide sequence ID" value="NZ_VOSL01000021.1"/>
</dbReference>
<feature type="region of interest" description="Disordered" evidence="1">
    <location>
        <begin position="146"/>
        <end position="172"/>
    </location>
</feature>
<comment type="caution">
    <text evidence="2">The sequence shown here is derived from an EMBL/GenBank/DDBJ whole genome shotgun (WGS) entry which is preliminary data.</text>
</comment>
<dbReference type="Proteomes" id="UP000321046">
    <property type="component" value="Unassembled WGS sequence"/>
</dbReference>
<proteinExistence type="predicted"/>
<dbReference type="EMBL" id="VOSL01000021">
    <property type="protein sequence ID" value="TXD41171.1"/>
    <property type="molecule type" value="Genomic_DNA"/>
</dbReference>